<reference evidence="1 2" key="1">
    <citation type="journal article" date="2020" name="Nature">
        <title>Six reference-quality genomes reveal evolution of bat adaptations.</title>
        <authorList>
            <person name="Jebb D."/>
            <person name="Huang Z."/>
            <person name="Pippel M."/>
            <person name="Hughes G.M."/>
            <person name="Lavrichenko K."/>
            <person name="Devanna P."/>
            <person name="Winkler S."/>
            <person name="Jermiin L.S."/>
            <person name="Skirmuntt E.C."/>
            <person name="Katzourakis A."/>
            <person name="Burkitt-Gray L."/>
            <person name="Ray D.A."/>
            <person name="Sullivan K.A.M."/>
            <person name="Roscito J.G."/>
            <person name="Kirilenko B.M."/>
            <person name="Davalos L.M."/>
            <person name="Corthals A.P."/>
            <person name="Power M.L."/>
            <person name="Jones G."/>
            <person name="Ransome R.D."/>
            <person name="Dechmann D.K.N."/>
            <person name="Locatelli A.G."/>
            <person name="Puechmaille S.J."/>
            <person name="Fedrigo O."/>
            <person name="Jarvis E.D."/>
            <person name="Hiller M."/>
            <person name="Vernes S.C."/>
            <person name="Myers E.W."/>
            <person name="Teeling E.C."/>
        </authorList>
    </citation>
    <scope>NUCLEOTIDE SEQUENCE [LARGE SCALE GENOMIC DNA]</scope>
    <source>
        <strain evidence="1">MMyoMyo1</strain>
        <tissue evidence="1">Flight muscle</tissue>
    </source>
</reference>
<evidence type="ECO:0000313" key="2">
    <source>
        <dbReference type="Proteomes" id="UP000527355"/>
    </source>
</evidence>
<evidence type="ECO:0000313" key="1">
    <source>
        <dbReference type="EMBL" id="KAF6378866.1"/>
    </source>
</evidence>
<accession>A0A7J7ZYB4</accession>
<dbReference type="AlphaFoldDB" id="A0A7J7ZYB4"/>
<keyword evidence="2" id="KW-1185">Reference proteome</keyword>
<sequence length="154" mass="16666">MAAVKSEPRSTPSTCQFTTFDCWVWMAILDLRPARLVNDLGIEAATAVHVTHQHRECLCGTQLLCPHVCDPEMVGGLPDCAVGYCVVHLEKVTQPFVDCELDTFHLDRKQLLALVAPTAIRVGKAAASPIMVSPCVPAVPLAPAAPGIRSVRRR</sequence>
<dbReference type="EMBL" id="JABWUV010000002">
    <property type="protein sequence ID" value="KAF6378866.1"/>
    <property type="molecule type" value="Genomic_DNA"/>
</dbReference>
<organism evidence="1 2">
    <name type="scientific">Myotis myotis</name>
    <name type="common">Greater mouse-eared bat</name>
    <name type="synonym">Vespertilio myotis</name>
    <dbReference type="NCBI Taxonomy" id="51298"/>
    <lineage>
        <taxon>Eukaryota</taxon>
        <taxon>Metazoa</taxon>
        <taxon>Chordata</taxon>
        <taxon>Craniata</taxon>
        <taxon>Vertebrata</taxon>
        <taxon>Euteleostomi</taxon>
        <taxon>Mammalia</taxon>
        <taxon>Eutheria</taxon>
        <taxon>Laurasiatheria</taxon>
        <taxon>Chiroptera</taxon>
        <taxon>Yangochiroptera</taxon>
        <taxon>Vespertilionidae</taxon>
        <taxon>Myotis</taxon>
    </lineage>
</organism>
<proteinExistence type="predicted"/>
<dbReference type="Proteomes" id="UP000527355">
    <property type="component" value="Unassembled WGS sequence"/>
</dbReference>
<protein>
    <submittedName>
        <fullName evidence="1">Uncharacterized protein</fullName>
    </submittedName>
</protein>
<comment type="caution">
    <text evidence="1">The sequence shown here is derived from an EMBL/GenBank/DDBJ whole genome shotgun (WGS) entry which is preliminary data.</text>
</comment>
<name>A0A7J7ZYB4_MYOMY</name>
<gene>
    <name evidence="1" type="ORF">mMyoMyo1_009756</name>
</gene>